<protein>
    <submittedName>
        <fullName evidence="2">Uncharacterized protein</fullName>
    </submittedName>
</protein>
<organism evidence="2 3">
    <name type="scientific">Morus notabilis</name>
    <dbReference type="NCBI Taxonomy" id="981085"/>
    <lineage>
        <taxon>Eukaryota</taxon>
        <taxon>Viridiplantae</taxon>
        <taxon>Streptophyta</taxon>
        <taxon>Embryophyta</taxon>
        <taxon>Tracheophyta</taxon>
        <taxon>Spermatophyta</taxon>
        <taxon>Magnoliopsida</taxon>
        <taxon>eudicotyledons</taxon>
        <taxon>Gunneridae</taxon>
        <taxon>Pentapetalae</taxon>
        <taxon>rosids</taxon>
        <taxon>fabids</taxon>
        <taxon>Rosales</taxon>
        <taxon>Moraceae</taxon>
        <taxon>Moreae</taxon>
        <taxon>Morus</taxon>
    </lineage>
</organism>
<evidence type="ECO:0000256" key="1">
    <source>
        <dbReference type="SAM" id="MobiDB-lite"/>
    </source>
</evidence>
<accession>W9QBC8</accession>
<sequence length="64" mass="7508">MENRKRPVLDRHEETKSTTFVSKLNFAFLEMIHKKRSKLNTKMAKRHYRGSSGDDTLKDIGISQ</sequence>
<evidence type="ECO:0000313" key="2">
    <source>
        <dbReference type="EMBL" id="EXB22113.1"/>
    </source>
</evidence>
<reference evidence="3" key="1">
    <citation type="submission" date="2013-01" db="EMBL/GenBank/DDBJ databases">
        <title>Draft Genome Sequence of a Mulberry Tree, Morus notabilis C.K. Schneid.</title>
        <authorList>
            <person name="He N."/>
            <person name="Zhao S."/>
        </authorList>
    </citation>
    <scope>NUCLEOTIDE SEQUENCE</scope>
</reference>
<proteinExistence type="predicted"/>
<keyword evidence="3" id="KW-1185">Reference proteome</keyword>
<gene>
    <name evidence="2" type="ORF">L484_002427</name>
</gene>
<feature type="region of interest" description="Disordered" evidence="1">
    <location>
        <begin position="39"/>
        <end position="64"/>
    </location>
</feature>
<evidence type="ECO:0000313" key="3">
    <source>
        <dbReference type="Proteomes" id="UP000030645"/>
    </source>
</evidence>
<dbReference type="AlphaFoldDB" id="W9QBC8"/>
<name>W9QBC8_9ROSA</name>
<dbReference type="Proteomes" id="UP000030645">
    <property type="component" value="Unassembled WGS sequence"/>
</dbReference>
<feature type="compositionally biased region" description="Basic residues" evidence="1">
    <location>
        <begin position="39"/>
        <end position="49"/>
    </location>
</feature>
<dbReference type="EMBL" id="KE343285">
    <property type="protein sequence ID" value="EXB22113.1"/>
    <property type="molecule type" value="Genomic_DNA"/>
</dbReference>